<feature type="transmembrane region" description="Helical" evidence="9">
    <location>
        <begin position="187"/>
        <end position="210"/>
    </location>
</feature>
<keyword evidence="7 9" id="KW-1133">Transmembrane helix</keyword>
<keyword evidence="3 9" id="KW-0813">Transport</keyword>
<feature type="transmembrane region" description="Helical" evidence="9">
    <location>
        <begin position="340"/>
        <end position="358"/>
    </location>
</feature>
<accession>A0A841RQ55</accession>
<keyword evidence="5 9" id="KW-0812">Transmembrane</keyword>
<feature type="transmembrane region" description="Helical" evidence="9">
    <location>
        <begin position="370"/>
        <end position="391"/>
    </location>
</feature>
<comment type="function">
    <text evidence="9">Component of the transport system for branched-chain amino acids.</text>
</comment>
<gene>
    <name evidence="10" type="ORF">GGQ92_002132</name>
</gene>
<evidence type="ECO:0000313" key="11">
    <source>
        <dbReference type="Proteomes" id="UP000572212"/>
    </source>
</evidence>
<feature type="transmembrane region" description="Helical" evidence="9">
    <location>
        <begin position="397"/>
        <end position="424"/>
    </location>
</feature>
<dbReference type="GO" id="GO:0005304">
    <property type="term" value="F:L-valine transmembrane transporter activity"/>
    <property type="evidence" value="ECO:0007669"/>
    <property type="project" value="TreeGrafter"/>
</dbReference>
<evidence type="ECO:0000256" key="3">
    <source>
        <dbReference type="ARBA" id="ARBA00022448"/>
    </source>
</evidence>
<feature type="transmembrane region" description="Helical" evidence="9">
    <location>
        <begin position="314"/>
        <end position="334"/>
    </location>
</feature>
<name>A0A841RQ55_9BACI</name>
<evidence type="ECO:0000256" key="6">
    <source>
        <dbReference type="ARBA" id="ARBA00022970"/>
    </source>
</evidence>
<dbReference type="EMBL" id="JACHON010000010">
    <property type="protein sequence ID" value="MBB6513325.1"/>
    <property type="molecule type" value="Genomic_DNA"/>
</dbReference>
<dbReference type="NCBIfam" id="TIGR00796">
    <property type="entry name" value="livcs"/>
    <property type="match status" value="1"/>
</dbReference>
<evidence type="ECO:0000256" key="8">
    <source>
        <dbReference type="ARBA" id="ARBA00023136"/>
    </source>
</evidence>
<dbReference type="Proteomes" id="UP000572212">
    <property type="component" value="Unassembled WGS sequence"/>
</dbReference>
<sequence length="442" mass="47346">MGKKQVFFTGLMLFSLFFGAGNLIFPPLLGLESGGNFTPAMVGFLITGVILPFIAVLAVVTVDGGLVMIGSRVHKVFGVLFAILIYLSIGAFYAIPRAANVAYELGVQQFVKTEATLLLILFAAVFFGVTYYICLNPKKLVQMVGEWLTPILLVALAILFVRAFYLLESTTGPVTEKYAVNPFVTGFIEGYFTMDAVAAIAFGIVVINALKDYGIKSKKQQILGSVGAGVIAVTGLAAVYIGLGWIGAVMPQTQGLTNGAEVLTAASQLLFGNTGNLLFSVIVILACLTTCVGLINASASFFHGLYPRLSYKGYVRILSIVGFAITSLGLSIILDIAVPILVFIYPNAIVLMVLSLLQPVIGRGKSMYRVSVAFTLVYATYDVLTILGFNLDRFAKLIGFVPFFDLGLGWIVPAIVGALIGYVVDKIFSYEQSSSAVQKMNK</sequence>
<dbReference type="GO" id="GO:0005886">
    <property type="term" value="C:plasma membrane"/>
    <property type="evidence" value="ECO:0007669"/>
    <property type="project" value="UniProtKB-SubCell"/>
</dbReference>
<evidence type="ECO:0000313" key="10">
    <source>
        <dbReference type="EMBL" id="MBB6513325.1"/>
    </source>
</evidence>
<evidence type="ECO:0000256" key="4">
    <source>
        <dbReference type="ARBA" id="ARBA00022475"/>
    </source>
</evidence>
<feature type="transmembrane region" description="Helical" evidence="9">
    <location>
        <begin position="115"/>
        <end position="135"/>
    </location>
</feature>
<keyword evidence="8 9" id="KW-0472">Membrane</keyword>
<dbReference type="InterPro" id="IPR004685">
    <property type="entry name" value="Brnchd-chn_aa_trnsp_Livcs"/>
</dbReference>
<keyword evidence="6 9" id="KW-0029">Amino-acid transport</keyword>
<dbReference type="PANTHER" id="PTHR30588:SF0">
    <property type="entry name" value="BRANCHED-CHAIN AMINO ACID PERMEASE BRNQ"/>
    <property type="match status" value="1"/>
</dbReference>
<evidence type="ECO:0000256" key="7">
    <source>
        <dbReference type="ARBA" id="ARBA00022989"/>
    </source>
</evidence>
<feature type="transmembrane region" description="Helical" evidence="9">
    <location>
        <begin position="277"/>
        <end position="302"/>
    </location>
</feature>
<evidence type="ECO:0000256" key="5">
    <source>
        <dbReference type="ARBA" id="ARBA00022692"/>
    </source>
</evidence>
<evidence type="ECO:0000256" key="2">
    <source>
        <dbReference type="ARBA" id="ARBA00008540"/>
    </source>
</evidence>
<evidence type="ECO:0000256" key="1">
    <source>
        <dbReference type="ARBA" id="ARBA00004651"/>
    </source>
</evidence>
<feature type="transmembrane region" description="Helical" evidence="9">
    <location>
        <begin position="76"/>
        <end position="95"/>
    </location>
</feature>
<feature type="transmembrane region" description="Helical" evidence="9">
    <location>
        <begin position="7"/>
        <end position="29"/>
    </location>
</feature>
<feature type="transmembrane region" description="Helical" evidence="9">
    <location>
        <begin position="222"/>
        <end position="246"/>
    </location>
</feature>
<reference evidence="10 11" key="1">
    <citation type="submission" date="2020-08" db="EMBL/GenBank/DDBJ databases">
        <title>Genomic Encyclopedia of Type Strains, Phase IV (KMG-IV): sequencing the most valuable type-strain genomes for metagenomic binning, comparative biology and taxonomic classification.</title>
        <authorList>
            <person name="Goeker M."/>
        </authorList>
    </citation>
    <scope>NUCLEOTIDE SEQUENCE [LARGE SCALE GENOMIC DNA]</scope>
    <source>
        <strain evidence="10 11">DSM 11805</strain>
    </source>
</reference>
<dbReference type="GO" id="GO:0015818">
    <property type="term" value="P:isoleucine transport"/>
    <property type="evidence" value="ECO:0007669"/>
    <property type="project" value="TreeGrafter"/>
</dbReference>
<protein>
    <recommendedName>
        <fullName evidence="9">Branched-chain amino acid transport system carrier protein</fullName>
    </recommendedName>
</protein>
<comment type="caution">
    <text evidence="10">The sequence shown here is derived from an EMBL/GenBank/DDBJ whole genome shotgun (WGS) entry which is preliminary data.</text>
</comment>
<proteinExistence type="inferred from homology"/>
<dbReference type="GO" id="GO:0015190">
    <property type="term" value="F:L-leucine transmembrane transporter activity"/>
    <property type="evidence" value="ECO:0007669"/>
    <property type="project" value="TreeGrafter"/>
</dbReference>
<dbReference type="Pfam" id="PF05525">
    <property type="entry name" value="Branch_AA_trans"/>
    <property type="match status" value="1"/>
</dbReference>
<evidence type="ECO:0000256" key="9">
    <source>
        <dbReference type="RuleBase" id="RU362122"/>
    </source>
</evidence>
<keyword evidence="4" id="KW-1003">Cell membrane</keyword>
<keyword evidence="11" id="KW-1185">Reference proteome</keyword>
<dbReference type="GO" id="GO:0015188">
    <property type="term" value="F:L-isoleucine transmembrane transporter activity"/>
    <property type="evidence" value="ECO:0007669"/>
    <property type="project" value="TreeGrafter"/>
</dbReference>
<organism evidence="10 11">
    <name type="scientific">Gracilibacillus halotolerans</name>
    <dbReference type="NCBI Taxonomy" id="74386"/>
    <lineage>
        <taxon>Bacteria</taxon>
        <taxon>Bacillati</taxon>
        <taxon>Bacillota</taxon>
        <taxon>Bacilli</taxon>
        <taxon>Bacillales</taxon>
        <taxon>Bacillaceae</taxon>
        <taxon>Gracilibacillus</taxon>
    </lineage>
</organism>
<feature type="transmembrane region" description="Helical" evidence="9">
    <location>
        <begin position="41"/>
        <end position="69"/>
    </location>
</feature>
<dbReference type="PANTHER" id="PTHR30588">
    <property type="entry name" value="BRANCHED-CHAIN AMINO ACID TRANSPORT SYSTEM 2 CARRIER PROTEIN"/>
    <property type="match status" value="1"/>
</dbReference>
<comment type="subcellular location">
    <subcellularLocation>
        <location evidence="1 9">Cell membrane</location>
        <topology evidence="1 9">Multi-pass membrane protein</topology>
    </subcellularLocation>
</comment>
<feature type="transmembrane region" description="Helical" evidence="9">
    <location>
        <begin position="147"/>
        <end position="167"/>
    </location>
</feature>
<dbReference type="GO" id="GO:0015820">
    <property type="term" value="P:L-leucine transport"/>
    <property type="evidence" value="ECO:0007669"/>
    <property type="project" value="TreeGrafter"/>
</dbReference>
<dbReference type="AlphaFoldDB" id="A0A841RQ55"/>
<comment type="similarity">
    <text evidence="2 9">Belongs to the branched chain amino acid transporter family.</text>
</comment>
<dbReference type="RefSeq" id="WP_184248295.1">
    <property type="nucleotide sequence ID" value="NZ_BAAACU010000042.1"/>
</dbReference>